<sequence length="201" mass="21038">MPAIEGGNRILRGDNTDWLGIRESIRSRAPSIGAPAAALVIGARGTDRAAIFALQSLGSQVLVEAFPDAPVKLIETLDVWPAEGPAPTVIVSTVPASATTTDSTNPGAVLLPLALFDATVNGVVVDMAYKPAETPLLTLAKSAAPNWARVLGVEVLLEQGCAQFETWMGRRCPKHVVLKSVLETCFAAAWAAKGKVDEDGL</sequence>
<feature type="domain" description="SDH C-terminal" evidence="1">
    <location>
        <begin position="152"/>
        <end position="182"/>
    </location>
</feature>
<dbReference type="PANTHER" id="PTHR21089:SF1">
    <property type="entry name" value="BIFUNCTIONAL 3-DEHYDROQUINATE DEHYDRATASE_SHIKIMATE DEHYDROGENASE, CHLOROPLASTIC"/>
    <property type="match status" value="1"/>
</dbReference>
<evidence type="ECO:0000313" key="3">
    <source>
        <dbReference type="Proteomes" id="UP000719766"/>
    </source>
</evidence>
<proteinExistence type="predicted"/>
<dbReference type="SUPFAM" id="SSF51735">
    <property type="entry name" value="NAD(P)-binding Rossmann-fold domains"/>
    <property type="match status" value="1"/>
</dbReference>
<evidence type="ECO:0000259" key="1">
    <source>
        <dbReference type="Pfam" id="PF18317"/>
    </source>
</evidence>
<dbReference type="GO" id="GO:0019632">
    <property type="term" value="P:shikimate metabolic process"/>
    <property type="evidence" value="ECO:0007669"/>
    <property type="project" value="TreeGrafter"/>
</dbReference>
<dbReference type="EMBL" id="JABBWE010000075">
    <property type="protein sequence ID" value="KAG1787738.1"/>
    <property type="molecule type" value="Genomic_DNA"/>
</dbReference>
<organism evidence="2 3">
    <name type="scientific">Suillus plorans</name>
    <dbReference type="NCBI Taxonomy" id="116603"/>
    <lineage>
        <taxon>Eukaryota</taxon>
        <taxon>Fungi</taxon>
        <taxon>Dikarya</taxon>
        <taxon>Basidiomycota</taxon>
        <taxon>Agaricomycotina</taxon>
        <taxon>Agaricomycetes</taxon>
        <taxon>Agaricomycetidae</taxon>
        <taxon>Boletales</taxon>
        <taxon>Suillineae</taxon>
        <taxon>Suillaceae</taxon>
        <taxon>Suillus</taxon>
    </lineage>
</organism>
<dbReference type="OrthoDB" id="2643056at2759"/>
<protein>
    <recommendedName>
        <fullName evidence="1">SDH C-terminal domain-containing protein</fullName>
    </recommendedName>
</protein>
<accession>A0A9P7AGD2</accession>
<gene>
    <name evidence="2" type="ORF">HD556DRAFT_1448421</name>
</gene>
<dbReference type="PANTHER" id="PTHR21089">
    <property type="entry name" value="SHIKIMATE DEHYDROGENASE"/>
    <property type="match status" value="1"/>
</dbReference>
<name>A0A9P7AGD2_9AGAM</name>
<dbReference type="Pfam" id="PF18317">
    <property type="entry name" value="SDH_C"/>
    <property type="match status" value="1"/>
</dbReference>
<dbReference type="GO" id="GO:0009423">
    <property type="term" value="P:chorismate biosynthetic process"/>
    <property type="evidence" value="ECO:0007669"/>
    <property type="project" value="TreeGrafter"/>
</dbReference>
<keyword evidence="3" id="KW-1185">Reference proteome</keyword>
<comment type="caution">
    <text evidence="2">The sequence shown here is derived from an EMBL/GenBank/DDBJ whole genome shotgun (WGS) entry which is preliminary data.</text>
</comment>
<dbReference type="Gene3D" id="3.40.50.720">
    <property type="entry name" value="NAD(P)-binding Rossmann-like Domain"/>
    <property type="match status" value="1"/>
</dbReference>
<dbReference type="AlphaFoldDB" id="A0A9P7AGD2"/>
<evidence type="ECO:0000313" key="2">
    <source>
        <dbReference type="EMBL" id="KAG1787738.1"/>
    </source>
</evidence>
<dbReference type="RefSeq" id="XP_041155054.1">
    <property type="nucleotide sequence ID" value="XM_041307424.1"/>
</dbReference>
<reference evidence="2" key="1">
    <citation type="journal article" date="2020" name="New Phytol.">
        <title>Comparative genomics reveals dynamic genome evolution in host specialist ectomycorrhizal fungi.</title>
        <authorList>
            <person name="Lofgren L.A."/>
            <person name="Nguyen N.H."/>
            <person name="Vilgalys R."/>
            <person name="Ruytinx J."/>
            <person name="Liao H.L."/>
            <person name="Branco S."/>
            <person name="Kuo A."/>
            <person name="LaButti K."/>
            <person name="Lipzen A."/>
            <person name="Andreopoulos W."/>
            <person name="Pangilinan J."/>
            <person name="Riley R."/>
            <person name="Hundley H."/>
            <person name="Na H."/>
            <person name="Barry K."/>
            <person name="Grigoriev I.V."/>
            <person name="Stajich J.E."/>
            <person name="Kennedy P.G."/>
        </authorList>
    </citation>
    <scope>NUCLEOTIDE SEQUENCE</scope>
    <source>
        <strain evidence="2">S12</strain>
    </source>
</reference>
<dbReference type="InterPro" id="IPR022893">
    <property type="entry name" value="Shikimate_DH_fam"/>
</dbReference>
<dbReference type="GeneID" id="64601188"/>
<dbReference type="InterPro" id="IPR041121">
    <property type="entry name" value="SDH_C"/>
</dbReference>
<dbReference type="Proteomes" id="UP000719766">
    <property type="component" value="Unassembled WGS sequence"/>
</dbReference>
<dbReference type="InterPro" id="IPR036291">
    <property type="entry name" value="NAD(P)-bd_dom_sf"/>
</dbReference>
<dbReference type="GO" id="GO:0004764">
    <property type="term" value="F:shikimate 3-dehydrogenase (NADP+) activity"/>
    <property type="evidence" value="ECO:0007669"/>
    <property type="project" value="InterPro"/>
</dbReference>